<dbReference type="InParanoid" id="A0A3N4LVQ4"/>
<dbReference type="AlphaFoldDB" id="A0A3N4LVQ4"/>
<organism evidence="2 3">
    <name type="scientific">Terfezia boudieri ATCC MYA-4762</name>
    <dbReference type="NCBI Taxonomy" id="1051890"/>
    <lineage>
        <taxon>Eukaryota</taxon>
        <taxon>Fungi</taxon>
        <taxon>Dikarya</taxon>
        <taxon>Ascomycota</taxon>
        <taxon>Pezizomycotina</taxon>
        <taxon>Pezizomycetes</taxon>
        <taxon>Pezizales</taxon>
        <taxon>Pezizaceae</taxon>
        <taxon>Terfezia</taxon>
    </lineage>
</organism>
<keyword evidence="1" id="KW-0812">Transmembrane</keyword>
<sequence length="176" mass="18197">MSKCISPVHLPRLAPRPGVSVLAPGLVPAPGLLLAPGLVLAMPRPHAMPRPRHASSSLLASSPRLAWLSPSLALPCLVSPCRSSPCPSTLLQVYLPSAPPSESLALLHVQVHPSSAPSSLLASFPRLASSSLLVSSSPCLAWPGPCLALAWPLDLALLPDLVLPCSPTLPCLAPRL</sequence>
<proteinExistence type="predicted"/>
<evidence type="ECO:0000313" key="2">
    <source>
        <dbReference type="EMBL" id="RPB25659.1"/>
    </source>
</evidence>
<dbReference type="Proteomes" id="UP000267821">
    <property type="component" value="Unassembled WGS sequence"/>
</dbReference>
<evidence type="ECO:0000313" key="3">
    <source>
        <dbReference type="Proteomes" id="UP000267821"/>
    </source>
</evidence>
<dbReference type="EMBL" id="ML121537">
    <property type="protein sequence ID" value="RPB25659.1"/>
    <property type="molecule type" value="Genomic_DNA"/>
</dbReference>
<protein>
    <submittedName>
        <fullName evidence="2">Uncharacterized protein</fullName>
    </submittedName>
</protein>
<keyword evidence="1" id="KW-0472">Membrane</keyword>
<evidence type="ECO:0000256" key="1">
    <source>
        <dbReference type="SAM" id="Phobius"/>
    </source>
</evidence>
<accession>A0A3N4LVQ4</accession>
<keyword evidence="1" id="KW-1133">Transmembrane helix</keyword>
<name>A0A3N4LVQ4_9PEZI</name>
<reference evidence="2 3" key="1">
    <citation type="journal article" date="2018" name="Nat. Ecol. Evol.">
        <title>Pezizomycetes genomes reveal the molecular basis of ectomycorrhizal truffle lifestyle.</title>
        <authorList>
            <person name="Murat C."/>
            <person name="Payen T."/>
            <person name="Noel B."/>
            <person name="Kuo A."/>
            <person name="Morin E."/>
            <person name="Chen J."/>
            <person name="Kohler A."/>
            <person name="Krizsan K."/>
            <person name="Balestrini R."/>
            <person name="Da Silva C."/>
            <person name="Montanini B."/>
            <person name="Hainaut M."/>
            <person name="Levati E."/>
            <person name="Barry K.W."/>
            <person name="Belfiori B."/>
            <person name="Cichocki N."/>
            <person name="Clum A."/>
            <person name="Dockter R.B."/>
            <person name="Fauchery L."/>
            <person name="Guy J."/>
            <person name="Iotti M."/>
            <person name="Le Tacon F."/>
            <person name="Lindquist E.A."/>
            <person name="Lipzen A."/>
            <person name="Malagnac F."/>
            <person name="Mello A."/>
            <person name="Molinier V."/>
            <person name="Miyauchi S."/>
            <person name="Poulain J."/>
            <person name="Riccioni C."/>
            <person name="Rubini A."/>
            <person name="Sitrit Y."/>
            <person name="Splivallo R."/>
            <person name="Traeger S."/>
            <person name="Wang M."/>
            <person name="Zifcakova L."/>
            <person name="Wipf D."/>
            <person name="Zambonelli A."/>
            <person name="Paolocci F."/>
            <person name="Nowrousian M."/>
            <person name="Ottonello S."/>
            <person name="Baldrian P."/>
            <person name="Spatafora J.W."/>
            <person name="Henrissat B."/>
            <person name="Nagy L.G."/>
            <person name="Aury J.M."/>
            <person name="Wincker P."/>
            <person name="Grigoriev I.V."/>
            <person name="Bonfante P."/>
            <person name="Martin F.M."/>
        </authorList>
    </citation>
    <scope>NUCLEOTIDE SEQUENCE [LARGE SCALE GENOMIC DNA]</scope>
    <source>
        <strain evidence="2 3">ATCC MYA-4762</strain>
    </source>
</reference>
<keyword evidence="3" id="KW-1185">Reference proteome</keyword>
<feature type="transmembrane region" description="Helical" evidence="1">
    <location>
        <begin position="21"/>
        <end position="42"/>
    </location>
</feature>
<gene>
    <name evidence="2" type="ORF">L211DRAFT_867145</name>
</gene>